<dbReference type="KEGG" id="snq:CP978_32055"/>
<reference evidence="2 4" key="2">
    <citation type="journal article" date="2016" name="Appl. Microbiol. Biotechnol.">
        <title>Exploiting the genome sequence of Streptomyces nodosus for enhanced antibiotic production.</title>
        <authorList>
            <person name="Sweeney P."/>
            <person name="Murphy C.D."/>
            <person name="Caffrey P."/>
        </authorList>
    </citation>
    <scope>NUCLEOTIDE SEQUENCE [LARGE SCALE GENOMIC DNA]</scope>
    <source>
        <strain evidence="2 4">ATCC 14899</strain>
    </source>
</reference>
<dbReference type="STRING" id="40318.SNOD_31760"/>
<accession>A0A0B5DRY8</accession>
<protein>
    <submittedName>
        <fullName evidence="3">GAF domain-containing protein</fullName>
    </submittedName>
</protein>
<dbReference type="HOGENOM" id="CLU_801456_0_0_11"/>
<evidence type="ECO:0000313" key="5">
    <source>
        <dbReference type="Proteomes" id="UP000325763"/>
    </source>
</evidence>
<dbReference type="OrthoDB" id="9150152at2"/>
<dbReference type="RefSeq" id="WP_043446817.1">
    <property type="nucleotide sequence ID" value="NZ_CP009313.1"/>
</dbReference>
<keyword evidence="4" id="KW-1185">Reference proteome</keyword>
<proteinExistence type="predicted"/>
<dbReference type="InterPro" id="IPR029016">
    <property type="entry name" value="GAF-like_dom_sf"/>
</dbReference>
<gene>
    <name evidence="3" type="ORF">CP978_32055</name>
    <name evidence="2" type="ORF">SNOD_31760</name>
</gene>
<dbReference type="InterPro" id="IPR003018">
    <property type="entry name" value="GAF"/>
</dbReference>
<dbReference type="SUPFAM" id="SSF55781">
    <property type="entry name" value="GAF domain-like"/>
    <property type="match status" value="1"/>
</dbReference>
<dbReference type="Gene3D" id="3.30.450.20">
    <property type="entry name" value="PAS domain"/>
    <property type="match status" value="1"/>
</dbReference>
<dbReference type="Proteomes" id="UP000325763">
    <property type="component" value="Chromosome"/>
</dbReference>
<feature type="domain" description="GAF" evidence="1">
    <location>
        <begin position="29"/>
        <end position="191"/>
    </location>
</feature>
<evidence type="ECO:0000313" key="4">
    <source>
        <dbReference type="Proteomes" id="UP000031526"/>
    </source>
</evidence>
<evidence type="ECO:0000313" key="2">
    <source>
        <dbReference type="EMBL" id="AJE44065.1"/>
    </source>
</evidence>
<evidence type="ECO:0000259" key="1">
    <source>
        <dbReference type="SMART" id="SM00065"/>
    </source>
</evidence>
<reference evidence="4" key="1">
    <citation type="submission" date="2014-09" db="EMBL/GenBank/DDBJ databases">
        <title>Sequence of the Streptomyces nodosus genome.</title>
        <authorList>
            <person name="Sweeney P."/>
            <person name="Stephens N."/>
            <person name="Murphy C."/>
            <person name="Caffrey P."/>
        </authorList>
    </citation>
    <scope>NUCLEOTIDE SEQUENCE [LARGE SCALE GENOMIC DNA]</scope>
    <source>
        <strain evidence="4">ATCC 14899</strain>
    </source>
</reference>
<dbReference type="EMBL" id="CP023747">
    <property type="protein sequence ID" value="QEV42556.1"/>
    <property type="molecule type" value="Genomic_DNA"/>
</dbReference>
<sequence length="349" mass="37985">MDPLSSDQARLAGEQRRLRLQILGLNTVEAEATFDRVARLAAGFTQSPLAMVNFIDDERQMFRGMYVPTASPEDRVHPEGGGVAFDLSELSREAPGDHGFCPHVVAQGSQLALDDVFDYPRFKGNPLVNDLGVRSYLGTPLRDHTGMILGTVCVADFKPRTWDRGLREGMQELTETLLSEFRLRDSLLAQQQELFAVFDGAPFPIMLTEGPDHLLRYANGRQGAAFGRVPQFSPGRTVLPGLESLGLFHALDEAFRTGRPSQLSCARVATHDSSVPQDFTFLCTPVRTSPSAPISGVLTVAMNVTGQGRPGAEQQAFAANVQERFERLGAAGLPGGAQGRRMENAGNHH</sequence>
<dbReference type="PANTHER" id="PTHR43102:SF2">
    <property type="entry name" value="GAF DOMAIN-CONTAINING PROTEIN"/>
    <property type="match status" value="1"/>
</dbReference>
<dbReference type="AlphaFoldDB" id="A0A0B5DRY8"/>
<evidence type="ECO:0000313" key="3">
    <source>
        <dbReference type="EMBL" id="QEV42556.1"/>
    </source>
</evidence>
<organism evidence="2 4">
    <name type="scientific">Streptomyces nodosus</name>
    <dbReference type="NCBI Taxonomy" id="40318"/>
    <lineage>
        <taxon>Bacteria</taxon>
        <taxon>Bacillati</taxon>
        <taxon>Actinomycetota</taxon>
        <taxon>Actinomycetes</taxon>
        <taxon>Kitasatosporales</taxon>
        <taxon>Streptomycetaceae</taxon>
        <taxon>Streptomyces</taxon>
    </lineage>
</organism>
<dbReference type="Pfam" id="PF01590">
    <property type="entry name" value="GAF"/>
    <property type="match status" value="1"/>
</dbReference>
<dbReference type="Proteomes" id="UP000031526">
    <property type="component" value="Chromosome"/>
</dbReference>
<reference evidence="3 5" key="3">
    <citation type="submission" date="2017-09" db="EMBL/GenBank/DDBJ databases">
        <title>Streptomyces genome completion.</title>
        <authorList>
            <person name="Lee N."/>
            <person name="Cho B.-K."/>
        </authorList>
    </citation>
    <scope>NUCLEOTIDE SEQUENCE [LARGE SCALE GENOMIC DNA]</scope>
    <source>
        <strain evidence="3 5">ATCC 14899</strain>
    </source>
</reference>
<name>A0A0B5DRY8_9ACTN</name>
<dbReference type="SMART" id="SM00065">
    <property type="entry name" value="GAF"/>
    <property type="match status" value="1"/>
</dbReference>
<dbReference type="Gene3D" id="3.30.450.40">
    <property type="match status" value="1"/>
</dbReference>
<dbReference type="PANTHER" id="PTHR43102">
    <property type="entry name" value="SLR1143 PROTEIN"/>
    <property type="match status" value="1"/>
</dbReference>
<dbReference type="EMBL" id="CP009313">
    <property type="protein sequence ID" value="AJE44065.1"/>
    <property type="molecule type" value="Genomic_DNA"/>
</dbReference>